<dbReference type="PANTHER" id="PTHR43272">
    <property type="entry name" value="LONG-CHAIN-FATTY-ACID--COA LIGASE"/>
    <property type="match status" value="1"/>
</dbReference>
<feature type="compositionally biased region" description="Basic and acidic residues" evidence="4">
    <location>
        <begin position="905"/>
        <end position="921"/>
    </location>
</feature>
<proteinExistence type="predicted"/>
<feature type="region of interest" description="Disordered" evidence="4">
    <location>
        <begin position="631"/>
        <end position="679"/>
    </location>
</feature>
<keyword evidence="7" id="KW-1185">Reference proteome</keyword>
<feature type="compositionally biased region" description="Basic residues" evidence="4">
    <location>
        <begin position="76"/>
        <end position="88"/>
    </location>
</feature>
<feature type="region of interest" description="Disordered" evidence="4">
    <location>
        <begin position="113"/>
        <end position="188"/>
    </location>
</feature>
<feature type="compositionally biased region" description="Low complexity" evidence="4">
    <location>
        <begin position="874"/>
        <end position="887"/>
    </location>
</feature>
<dbReference type="Proteomes" id="UP001146120">
    <property type="component" value="Unassembled WGS sequence"/>
</dbReference>
<reference evidence="6" key="2">
    <citation type="journal article" date="2023" name="Microbiol Resour">
        <title>Decontamination and Annotation of the Draft Genome Sequence of the Oomycete Lagenidium giganteum ARSEF 373.</title>
        <authorList>
            <person name="Morgan W.R."/>
            <person name="Tartar A."/>
        </authorList>
    </citation>
    <scope>NUCLEOTIDE SEQUENCE</scope>
    <source>
        <strain evidence="6">ARSEF 373</strain>
    </source>
</reference>
<evidence type="ECO:0000256" key="3">
    <source>
        <dbReference type="ARBA" id="ARBA00023098"/>
    </source>
</evidence>
<dbReference type="Pfam" id="PF00501">
    <property type="entry name" value="AMP-binding"/>
    <property type="match status" value="1"/>
</dbReference>
<name>A0AAV2Z2H0_9STRA</name>
<organism evidence="6 7">
    <name type="scientific">Lagenidium giganteum</name>
    <dbReference type="NCBI Taxonomy" id="4803"/>
    <lineage>
        <taxon>Eukaryota</taxon>
        <taxon>Sar</taxon>
        <taxon>Stramenopiles</taxon>
        <taxon>Oomycota</taxon>
        <taxon>Peronosporomycetes</taxon>
        <taxon>Pythiales</taxon>
        <taxon>Pythiaceae</taxon>
    </lineage>
</organism>
<dbReference type="InterPro" id="IPR000873">
    <property type="entry name" value="AMP-dep_synth/lig_dom"/>
</dbReference>
<feature type="compositionally biased region" description="Low complexity" evidence="4">
    <location>
        <begin position="125"/>
        <end position="145"/>
    </location>
</feature>
<feature type="region of interest" description="Disordered" evidence="4">
    <location>
        <begin position="1"/>
        <end position="98"/>
    </location>
</feature>
<dbReference type="GO" id="GO:0004467">
    <property type="term" value="F:long-chain fatty acid-CoA ligase activity"/>
    <property type="evidence" value="ECO:0007669"/>
    <property type="project" value="TreeGrafter"/>
</dbReference>
<dbReference type="PANTHER" id="PTHR43272:SF32">
    <property type="entry name" value="AMP-DEPENDENT SYNTHETASE_LIGASE DOMAIN-CONTAINING PROTEIN"/>
    <property type="match status" value="1"/>
</dbReference>
<evidence type="ECO:0000256" key="1">
    <source>
        <dbReference type="ARBA" id="ARBA00022598"/>
    </source>
</evidence>
<dbReference type="GO" id="GO:0016020">
    <property type="term" value="C:membrane"/>
    <property type="evidence" value="ECO:0007669"/>
    <property type="project" value="TreeGrafter"/>
</dbReference>
<protein>
    <recommendedName>
        <fullName evidence="5">AMP-dependent synthetase/ligase domain-containing protein</fullName>
    </recommendedName>
</protein>
<reference evidence="6" key="1">
    <citation type="submission" date="2022-11" db="EMBL/GenBank/DDBJ databases">
        <authorList>
            <person name="Morgan W.R."/>
            <person name="Tartar A."/>
        </authorList>
    </citation>
    <scope>NUCLEOTIDE SEQUENCE</scope>
    <source>
        <strain evidence="6">ARSEF 373</strain>
    </source>
</reference>
<keyword evidence="2" id="KW-0276">Fatty acid metabolism</keyword>
<evidence type="ECO:0000313" key="7">
    <source>
        <dbReference type="Proteomes" id="UP001146120"/>
    </source>
</evidence>
<dbReference type="GO" id="GO:0005783">
    <property type="term" value="C:endoplasmic reticulum"/>
    <property type="evidence" value="ECO:0007669"/>
    <property type="project" value="TreeGrafter"/>
</dbReference>
<feature type="domain" description="AMP-dependent synthetase/ligase" evidence="5">
    <location>
        <begin position="217"/>
        <end position="619"/>
    </location>
</feature>
<evidence type="ECO:0000256" key="4">
    <source>
        <dbReference type="SAM" id="MobiDB-lite"/>
    </source>
</evidence>
<evidence type="ECO:0000313" key="6">
    <source>
        <dbReference type="EMBL" id="DBA00496.1"/>
    </source>
</evidence>
<dbReference type="SUPFAM" id="SSF56801">
    <property type="entry name" value="Acetyl-CoA synthetase-like"/>
    <property type="match status" value="1"/>
</dbReference>
<comment type="caution">
    <text evidence="6">The sequence shown here is derived from an EMBL/GenBank/DDBJ whole genome shotgun (WGS) entry which is preliminary data.</text>
</comment>
<gene>
    <name evidence="6" type="ORF">N0F65_002739</name>
</gene>
<sequence>MSAPWNWRIDQRPRAEDTAQDTAQGGGGGQSMSRKERRALLYTVDAQDDAADAREAQARVQAPPRSAPHVSTSTRRSSRDHHGARPRRLTSDQISTTTMEIPRFVDATLPQDRVASPWQPGTKDATAAAVASPSPMPMPMSVSTAHQQLRGGGASMRSRGPPVSSPGFVARSAVSERKSSITATTTTATTSTNLRELVRSTSANSIPTTATTVWSRFKHTATRNSDAVALSGRRNGCDVKYSWGQYMDDVMAVARALFSIDVHQDSVVMLCSPTSMALCVVNIAVLALGGVVSHVRSTWTSSELLDNLFPTAHVDFLVIDQLTPFWLEVIENASLSAVVVLESSATSVDPLLLPTRVFSFEDVLALGRDREMAQMPSIDSLAGNVLPSSMAAIAFSYDEYGEIRGVCLTHDNLMYTAGVLASRFGPLNAMDRMVAYLPLQHVAVQVLELFLPVVCGISVVCASTYRDTLMNVISAWKPTIFFATPETWTHISAQVYRAKSEANSFTYQWARSRAMNNSGKLQHGADAHRSLGYILAKKLVLNGIKRKIGLESCHSCYSVLAPLDFELEGLFKTIDVPIYQLYGCDETTGFMTINYPHSWIFGSSGRALDGTELDTRDDELPDSQEFYVQDVPSLEEQQSKRNSGDSNGDPVKYRRASVERTDVPTKAGKRTASKTTNFKSSFDSNSGINELQFLHQVSIRGRNVFKCYKAQEVTIHPALDAGWFRTAIRGHLLPDSRFLSISDTPRNFLVLSTGDWLPVQPFERVLSARPELERAVLVGDGRSFVSVMLFLKTSDSHSSSSRQSKQLHRDAMSLSHALGSDAKTVADVIKDQKWAAHFDKILGELPSIVSISNVHVRKWVVLSESLSVKYGEVQPSSTRTQQQPQQQLGSGAVEAPLRLSDLEPSDGKKVKGQRDKDGPERWIDLPQVNRKAVDARHKALLDSLYN</sequence>
<evidence type="ECO:0000256" key="2">
    <source>
        <dbReference type="ARBA" id="ARBA00022832"/>
    </source>
</evidence>
<dbReference type="Gene3D" id="3.40.50.12780">
    <property type="entry name" value="N-terminal domain of ligase-like"/>
    <property type="match status" value="1"/>
</dbReference>
<keyword evidence="3" id="KW-0443">Lipid metabolism</keyword>
<keyword evidence="1" id="KW-0436">Ligase</keyword>
<accession>A0AAV2Z2H0</accession>
<dbReference type="EMBL" id="DAKRPA010000063">
    <property type="protein sequence ID" value="DBA00496.1"/>
    <property type="molecule type" value="Genomic_DNA"/>
</dbReference>
<feature type="region of interest" description="Disordered" evidence="4">
    <location>
        <begin position="873"/>
        <end position="921"/>
    </location>
</feature>
<evidence type="ECO:0000259" key="5">
    <source>
        <dbReference type="Pfam" id="PF00501"/>
    </source>
</evidence>
<dbReference type="InterPro" id="IPR042099">
    <property type="entry name" value="ANL_N_sf"/>
</dbReference>
<dbReference type="AlphaFoldDB" id="A0AAV2Z2H0"/>